<proteinExistence type="predicted"/>
<feature type="region of interest" description="Disordered" evidence="1">
    <location>
        <begin position="459"/>
        <end position="489"/>
    </location>
</feature>
<gene>
    <name evidence="2" type="ORF">EZS28_007313</name>
</gene>
<dbReference type="SUPFAM" id="SSF56349">
    <property type="entry name" value="DNA breaking-rejoining enzymes"/>
    <property type="match status" value="1"/>
</dbReference>
<reference evidence="2 3" key="1">
    <citation type="submission" date="2019-03" db="EMBL/GenBank/DDBJ databases">
        <title>Single cell metagenomics reveals metabolic interactions within the superorganism composed of flagellate Streblomastix strix and complex community of Bacteroidetes bacteria on its surface.</title>
        <authorList>
            <person name="Treitli S.C."/>
            <person name="Kolisko M."/>
            <person name="Husnik F."/>
            <person name="Keeling P."/>
            <person name="Hampl V."/>
        </authorList>
    </citation>
    <scope>NUCLEOTIDE SEQUENCE [LARGE SCALE GENOMIC DNA]</scope>
    <source>
        <strain evidence="2">ST1C</strain>
    </source>
</reference>
<dbReference type="GO" id="GO:0003677">
    <property type="term" value="F:DNA binding"/>
    <property type="evidence" value="ECO:0007669"/>
    <property type="project" value="InterPro"/>
</dbReference>
<accession>A0A5J4WRE0</accession>
<feature type="region of interest" description="Disordered" evidence="1">
    <location>
        <begin position="1121"/>
        <end position="1177"/>
    </location>
</feature>
<evidence type="ECO:0000256" key="1">
    <source>
        <dbReference type="SAM" id="MobiDB-lite"/>
    </source>
</evidence>
<feature type="region of interest" description="Disordered" evidence="1">
    <location>
        <begin position="113"/>
        <end position="132"/>
    </location>
</feature>
<dbReference type="Gene3D" id="3.10.10.10">
    <property type="entry name" value="HIV Type 1 Reverse Transcriptase, subunit A, domain 1"/>
    <property type="match status" value="1"/>
</dbReference>
<dbReference type="EMBL" id="SNRW01001244">
    <property type="protein sequence ID" value="KAA6397162.1"/>
    <property type="molecule type" value="Genomic_DNA"/>
</dbReference>
<organism evidence="2 3">
    <name type="scientific">Streblomastix strix</name>
    <dbReference type="NCBI Taxonomy" id="222440"/>
    <lineage>
        <taxon>Eukaryota</taxon>
        <taxon>Metamonada</taxon>
        <taxon>Preaxostyla</taxon>
        <taxon>Oxymonadida</taxon>
        <taxon>Streblomastigidae</taxon>
        <taxon>Streblomastix</taxon>
    </lineage>
</organism>
<feature type="compositionally biased region" description="Basic and acidic residues" evidence="1">
    <location>
        <begin position="475"/>
        <end position="484"/>
    </location>
</feature>
<feature type="compositionally biased region" description="Basic and acidic residues" evidence="1">
    <location>
        <begin position="1165"/>
        <end position="1177"/>
    </location>
</feature>
<dbReference type="AlphaFoldDB" id="A0A5J4WRE0"/>
<evidence type="ECO:0008006" key="4">
    <source>
        <dbReference type="Google" id="ProtNLM"/>
    </source>
</evidence>
<name>A0A5J4WRE0_9EUKA</name>
<feature type="region of interest" description="Disordered" evidence="1">
    <location>
        <begin position="399"/>
        <end position="427"/>
    </location>
</feature>
<dbReference type="InterPro" id="IPR011010">
    <property type="entry name" value="DNA_brk_join_enz"/>
</dbReference>
<dbReference type="Gene3D" id="3.30.70.270">
    <property type="match status" value="1"/>
</dbReference>
<evidence type="ECO:0000313" key="3">
    <source>
        <dbReference type="Proteomes" id="UP000324800"/>
    </source>
</evidence>
<dbReference type="InterPro" id="IPR043128">
    <property type="entry name" value="Rev_trsase/Diguanyl_cyclase"/>
</dbReference>
<dbReference type="Proteomes" id="UP000324800">
    <property type="component" value="Unassembled WGS sequence"/>
</dbReference>
<feature type="compositionally biased region" description="Polar residues" evidence="1">
    <location>
        <begin position="461"/>
        <end position="474"/>
    </location>
</feature>
<comment type="caution">
    <text evidence="2">The sequence shown here is derived from an EMBL/GenBank/DDBJ whole genome shotgun (WGS) entry which is preliminary data.</text>
</comment>
<sequence length="1177" mass="135573">MSAELNRWRYENLWSTLELAEMQSSESSHVYDDCDRAVSLVERTLIAEINHIIPDQPPSRYQIEAYIENQTLANYRSTPAQLPPARDNGPIYVRGNNYREKRSGNQTTIIEQGEEGEQNGAQSRMQKDEVPEKDDELFGCPLTICTQIQLIANCHRATIILQQPAVKTNAIQTQVQQKVGARLLNFYPQWRSIDQNYRILKDIALTWRDQDSAHNLEVLNHKTTFKGHQEVHLSLSKINKQQQEDEVITKFLDLFIKCWNTIFAIPNKKGVWRKILDCLILNSELRTEHFKLEGITDIQEIITPNDWVTTIVFHQAFHYIRAAEEMQRCQEAIQLENLRQCRRYSGPEFGSQNIAARNIASNEEPTSVWLDDRNRQELNQHYADNRVLVLAVEHKNNDNINDNIPKQKNIEATKESDGSSQEKEAHKNKRLCIYNWRDQIHKSTNQTWSVLHKVSLKAAGQGSSQQRLEQVDSTQQKRETRRNMVDQQTCPQSTFALQETQQVISNPDKSFVLWMGATLIKENQQKPIGKRLFADNTVTMYYLNKGKGSIIIAPLVDKVIKLAEQYSWTIEANHFPGLSSTISDSLSRLSKCGDYTIMNEVLQMTLKELVILIPIDVIETRANRQCTRYCSISKDKFAVKRNGFKDQEGTGSNSNLDNTALAQSEVKLRAQRDCNSKDMFRREYESPTNLNRAWKQRRGSTTWINLPFFSGSKDGEMLFRQLLQARGLCSNAFKRVISNWSSQWRAHILGLTLLAGYLKKIYLQPENLLNLEQPQIFMVNYLEEAINQKCSDNSVKNRRCALAVLHKFMGYSEQQIHSDLVKQLMRKIRIRLGQTEKEKEIWDLDILLTHIKSRAIAATLVVVLTVARVVELNRATLFSTSDDEYIIQITILQSQQRIVEFKIRKIPDEGICPLRWFKSRFAYREPMIPNKAQELWRISHAEKYIQADDLSTAIGAVMQFAGFSKIYSVTSIRVASITKLIKHNISRVHVDRFTRHSDTASTVRQYYDKNNNIEAREILGQTEEELDNEEDDEQERTLLEEIEYERSNVEQGIPSPVGVLSQGLSKQEIPIEVVDHQKAQQNAANTEEVARLLDSFNTGRVNKQLKSSISLQEVVYNPEKYKQSSGSDMRSSFVPPHQDVPTLGNLGRTESSEVYQTNSADEEHEALMQKEKVTDDQ</sequence>
<feature type="compositionally biased region" description="Basic and acidic residues" evidence="1">
    <location>
        <begin position="408"/>
        <end position="425"/>
    </location>
</feature>
<evidence type="ECO:0000313" key="2">
    <source>
        <dbReference type="EMBL" id="KAA6397162.1"/>
    </source>
</evidence>
<feature type="compositionally biased region" description="Polar residues" evidence="1">
    <location>
        <begin position="1148"/>
        <end position="1159"/>
    </location>
</feature>
<protein>
    <recommendedName>
        <fullName evidence="4">Tyr recombinase domain-containing protein</fullName>
    </recommendedName>
</protein>